<feature type="non-terminal residue" evidence="1">
    <location>
        <position position="64"/>
    </location>
</feature>
<proteinExistence type="predicted"/>
<dbReference type="EMBL" id="CAJHJT010000034">
    <property type="protein sequence ID" value="CAD7006358.1"/>
    <property type="molecule type" value="Genomic_DNA"/>
</dbReference>
<name>A0A811V735_CERCA</name>
<gene>
    <name evidence="1" type="ORF">CCAP1982_LOCUS14680</name>
</gene>
<comment type="caution">
    <text evidence="1">The sequence shown here is derived from an EMBL/GenBank/DDBJ whole genome shotgun (WGS) entry which is preliminary data.</text>
</comment>
<protein>
    <submittedName>
        <fullName evidence="1">(Mediterranean fruit fly) hypothetical protein</fullName>
    </submittedName>
</protein>
<keyword evidence="2" id="KW-1185">Reference proteome</keyword>
<dbReference type="Proteomes" id="UP000606786">
    <property type="component" value="Unassembled WGS sequence"/>
</dbReference>
<accession>A0A811V735</accession>
<evidence type="ECO:0000313" key="2">
    <source>
        <dbReference type="Proteomes" id="UP000606786"/>
    </source>
</evidence>
<reference evidence="1" key="1">
    <citation type="submission" date="2020-11" db="EMBL/GenBank/DDBJ databases">
        <authorList>
            <person name="Whitehead M."/>
        </authorList>
    </citation>
    <scope>NUCLEOTIDE SEQUENCE</scope>
    <source>
        <strain evidence="1">EGII</strain>
    </source>
</reference>
<dbReference type="AlphaFoldDB" id="A0A811V735"/>
<sequence>MELKLNLRLFSSNRAFIQSLQSSSHNHNNRVYNGTIEKICNFWVKWAECLIDCRVSSSVLDGAP</sequence>
<organism evidence="1 2">
    <name type="scientific">Ceratitis capitata</name>
    <name type="common">Mediterranean fruit fly</name>
    <name type="synonym">Tephritis capitata</name>
    <dbReference type="NCBI Taxonomy" id="7213"/>
    <lineage>
        <taxon>Eukaryota</taxon>
        <taxon>Metazoa</taxon>
        <taxon>Ecdysozoa</taxon>
        <taxon>Arthropoda</taxon>
        <taxon>Hexapoda</taxon>
        <taxon>Insecta</taxon>
        <taxon>Pterygota</taxon>
        <taxon>Neoptera</taxon>
        <taxon>Endopterygota</taxon>
        <taxon>Diptera</taxon>
        <taxon>Brachycera</taxon>
        <taxon>Muscomorpha</taxon>
        <taxon>Tephritoidea</taxon>
        <taxon>Tephritidae</taxon>
        <taxon>Ceratitis</taxon>
        <taxon>Ceratitis</taxon>
    </lineage>
</organism>
<evidence type="ECO:0000313" key="1">
    <source>
        <dbReference type="EMBL" id="CAD7006358.1"/>
    </source>
</evidence>